<dbReference type="KEGG" id="pxn:HU772_012990"/>
<evidence type="ECO:0000313" key="1">
    <source>
        <dbReference type="EMBL" id="QXI36278.1"/>
    </source>
</evidence>
<dbReference type="Proteomes" id="UP000633418">
    <property type="component" value="Chromosome"/>
</dbReference>
<dbReference type="RefSeq" id="WP_186659460.1">
    <property type="nucleotide sequence ID" value="NZ_CP077095.1"/>
</dbReference>
<gene>
    <name evidence="1" type="ORF">HU772_012990</name>
</gene>
<accession>A0A9E6TUH0</accession>
<reference evidence="1 2" key="2">
    <citation type="journal article" date="2021" name="Microorganisms">
        <title>The Ever-Expanding Pseudomonas Genus: Description of 43 New Species and Partition of the Pseudomonas putida Group.</title>
        <authorList>
            <person name="Girard L."/>
            <person name="Lood C."/>
            <person name="Hofte M."/>
            <person name="Vandamme P."/>
            <person name="Rokni-Zadeh H."/>
            <person name="van Noort V."/>
            <person name="Lavigne R."/>
            <person name="De Mot R."/>
        </authorList>
    </citation>
    <scope>NUCLEOTIDE SEQUENCE [LARGE SCALE GENOMIC DNA]</scope>
    <source>
        <strain evidence="1 2">RW9S1A</strain>
    </source>
</reference>
<name>A0A9E6TUH0_9PSED</name>
<protein>
    <submittedName>
        <fullName evidence="1">Uncharacterized protein</fullName>
    </submittedName>
</protein>
<organism evidence="1 2">
    <name type="scientific">Pseudomonas xantholysinigenes</name>
    <dbReference type="NCBI Taxonomy" id="2745490"/>
    <lineage>
        <taxon>Bacteria</taxon>
        <taxon>Pseudomonadati</taxon>
        <taxon>Pseudomonadota</taxon>
        <taxon>Gammaproteobacteria</taxon>
        <taxon>Pseudomonadales</taxon>
        <taxon>Pseudomonadaceae</taxon>
        <taxon>Pseudomonas</taxon>
    </lineage>
</organism>
<dbReference type="EMBL" id="CP077095">
    <property type="protein sequence ID" value="QXI36278.1"/>
    <property type="molecule type" value="Genomic_DNA"/>
</dbReference>
<proteinExistence type="predicted"/>
<dbReference type="AlphaFoldDB" id="A0A9E6TUH0"/>
<evidence type="ECO:0000313" key="2">
    <source>
        <dbReference type="Proteomes" id="UP000633418"/>
    </source>
</evidence>
<reference evidence="1 2" key="1">
    <citation type="journal article" date="2020" name="Microorganisms">
        <title>Reliable Identification of Environmental Pseudomonas Isolates Using the rpoD Gene.</title>
        <authorList>
            <consortium name="The Broad Institute Genome Sequencing Platform"/>
            <person name="Girard L."/>
            <person name="Lood C."/>
            <person name="Rokni-Zadeh H."/>
            <person name="van Noort V."/>
            <person name="Lavigne R."/>
            <person name="De Mot R."/>
        </authorList>
    </citation>
    <scope>NUCLEOTIDE SEQUENCE [LARGE SCALE GENOMIC DNA]</scope>
    <source>
        <strain evidence="1 2">RW9S1A</strain>
    </source>
</reference>
<dbReference type="PROSITE" id="PS51257">
    <property type="entry name" value="PROKAR_LIPOPROTEIN"/>
    <property type="match status" value="1"/>
</dbReference>
<sequence length="51" mass="6021">MDRIFQFVAVVVLCTLIGTACEYYEVNRYLKWLLMALPALVWVRLRNPFQG</sequence>
<keyword evidence="2" id="KW-1185">Reference proteome</keyword>